<protein>
    <submittedName>
        <fullName evidence="1">Uncharacterized protein</fullName>
    </submittedName>
</protein>
<dbReference type="AlphaFoldDB" id="A0A9Q1UYS0"/>
<proteinExistence type="predicted"/>
<dbReference type="Proteomes" id="UP000037540">
    <property type="component" value="Unassembled WGS sequence"/>
</dbReference>
<reference evidence="1 2" key="1">
    <citation type="submission" date="2015-07" db="EMBL/GenBank/DDBJ databases">
        <title>Draft genome sequences of 17 French Clostridium botulinum group III.</title>
        <authorList>
            <person name="Woudstra C."/>
            <person name="Le Marechal C."/>
            <person name="Souillard R."/>
            <person name="Bayon-Auboyer M.-H."/>
            <person name="Dessouter D."/>
            <person name="Fach P."/>
        </authorList>
    </citation>
    <scope>NUCLEOTIDE SEQUENCE [LARGE SCALE GENOMIC DNA]</scope>
    <source>
        <strain evidence="1 2">12LNRI-CD</strain>
    </source>
</reference>
<gene>
    <name evidence="1" type="ORF">ADU74_06540</name>
</gene>
<dbReference type="OrthoDB" id="2049249at2"/>
<evidence type="ECO:0000313" key="2">
    <source>
        <dbReference type="Proteomes" id="UP000037540"/>
    </source>
</evidence>
<organism evidence="1 2">
    <name type="scientific">Clostridium botulinum</name>
    <dbReference type="NCBI Taxonomy" id="1491"/>
    <lineage>
        <taxon>Bacteria</taxon>
        <taxon>Bacillati</taxon>
        <taxon>Bacillota</taxon>
        <taxon>Clostridia</taxon>
        <taxon>Eubacteriales</taxon>
        <taxon>Clostridiaceae</taxon>
        <taxon>Clostridium</taxon>
    </lineage>
</organism>
<dbReference type="RefSeq" id="WP_013724583.1">
    <property type="nucleotide sequence ID" value="NZ_LGVO01000013.1"/>
</dbReference>
<name>A0A9Q1UYS0_CLOBO</name>
<sequence length="222" mass="25766">MRTINLRKQELWNGCILASIAHAIMVSHYREIANEHSWDGINYSIQDSEGTRGTITFNNDCYVGVFRNDRSERLNKIEISKIHSEYFIGAPNSIKQLADKEALQYVLQNINNEIIPLITTAIWGNNKQGFSNDSLEDFMDNGGFLIENQMMNTEDSIREWKEYYDMTEAQCNLLKNIYNRKIKRTNENLCLTKNDIDLIGTRDLQGLNESKIAFEEIGIRWV</sequence>
<accession>A0A9Q1UYS0</accession>
<dbReference type="EMBL" id="LGVR01000029">
    <property type="protein sequence ID" value="KOA88469.1"/>
    <property type="molecule type" value="Genomic_DNA"/>
</dbReference>
<evidence type="ECO:0000313" key="1">
    <source>
        <dbReference type="EMBL" id="KOA88469.1"/>
    </source>
</evidence>
<comment type="caution">
    <text evidence="1">The sequence shown here is derived from an EMBL/GenBank/DDBJ whole genome shotgun (WGS) entry which is preliminary data.</text>
</comment>